<accession>A0A085K0F9</accession>
<dbReference type="Pfam" id="PF02586">
    <property type="entry name" value="SRAP"/>
    <property type="match status" value="1"/>
</dbReference>
<sequence length="219" mass="24652">MSRLYTVISTAADIAAHFNAEAKADLVVPSETVEALPGLVIFEKGGRRILREMDWGFPRLTREMRERDEPPGRIGLVADLTNPLWDSMVVHPQYRCLIPLTHFANPHGDARAKTRSWFSIVDRPLLAWAGFCRNVPDYGPVYAGMTMDANSAVMPYNDRMPVLLESQDYARWLGGSIQDVIGFQFRPPIAAERMQVLDSDDLWRSGDLPVALRPQMALL</sequence>
<dbReference type="RefSeq" id="WP_004212783.1">
    <property type="nucleotide sequence ID" value="NZ_CAIGKD010000008.1"/>
</dbReference>
<gene>
    <name evidence="1" type="ORF">GS397_21580</name>
</gene>
<dbReference type="Proteomes" id="UP000464086">
    <property type="component" value="Chromosome"/>
</dbReference>
<dbReference type="GO" id="GO:0003697">
    <property type="term" value="F:single-stranded DNA binding"/>
    <property type="evidence" value="ECO:0007669"/>
    <property type="project" value="InterPro"/>
</dbReference>
<dbReference type="InterPro" id="IPR036590">
    <property type="entry name" value="SRAP-like"/>
</dbReference>
<dbReference type="EMBL" id="CP047218">
    <property type="protein sequence ID" value="QHD69390.1"/>
    <property type="molecule type" value="Genomic_DNA"/>
</dbReference>
<dbReference type="InterPro" id="IPR003738">
    <property type="entry name" value="SRAP"/>
</dbReference>
<dbReference type="Gene3D" id="3.90.1680.10">
    <property type="entry name" value="SOS response associated peptidase-like"/>
    <property type="match status" value="1"/>
</dbReference>
<protein>
    <submittedName>
        <fullName evidence="1">DUF159 family protein</fullName>
    </submittedName>
</protein>
<organism evidence="1 2">
    <name type="scientific">Sphingobium yanoikuyae</name>
    <name type="common">Sphingomonas yanoikuyae</name>
    <dbReference type="NCBI Taxonomy" id="13690"/>
    <lineage>
        <taxon>Bacteria</taxon>
        <taxon>Pseudomonadati</taxon>
        <taxon>Pseudomonadota</taxon>
        <taxon>Alphaproteobacteria</taxon>
        <taxon>Sphingomonadales</taxon>
        <taxon>Sphingomonadaceae</taxon>
        <taxon>Sphingobium</taxon>
    </lineage>
</organism>
<evidence type="ECO:0000313" key="1">
    <source>
        <dbReference type="EMBL" id="QHD69390.1"/>
    </source>
</evidence>
<dbReference type="GO" id="GO:0106300">
    <property type="term" value="P:protein-DNA covalent cross-linking repair"/>
    <property type="evidence" value="ECO:0007669"/>
    <property type="project" value="InterPro"/>
</dbReference>
<reference evidence="1 2" key="1">
    <citation type="submission" date="2019-12" db="EMBL/GenBank/DDBJ databases">
        <title>Functional and genomic insights into the Sphingobium yanoikuyae YC-JY1, a bacterium efficiently degrading bisphenol A.</title>
        <authorList>
            <person name="Jia Y."/>
            <person name="Li X."/>
            <person name="Wang J."/>
            <person name="Eltoukhy A."/>
            <person name="Lamraoui I."/>
            <person name="Yan Y."/>
        </authorList>
    </citation>
    <scope>NUCLEOTIDE SEQUENCE [LARGE SCALE GENOMIC DNA]</scope>
    <source>
        <strain evidence="1 2">YC-JY1</strain>
    </source>
</reference>
<dbReference type="SUPFAM" id="SSF143081">
    <property type="entry name" value="BB1717-like"/>
    <property type="match status" value="1"/>
</dbReference>
<name>A0A085K0F9_SPHYA</name>
<proteinExistence type="predicted"/>
<evidence type="ECO:0000313" key="2">
    <source>
        <dbReference type="Proteomes" id="UP000464086"/>
    </source>
</evidence>
<dbReference type="AlphaFoldDB" id="A0A085K0F9"/>